<dbReference type="RefSeq" id="XP_051607695.1">
    <property type="nucleotide sequence ID" value="XM_051753292.1"/>
</dbReference>
<dbReference type="AlphaFoldDB" id="A0AAD5FXE4"/>
<reference evidence="1 2" key="1">
    <citation type="journal article" date="2022" name="DNA Res.">
        <title>Genome analysis of five recently described species of the CUG-Ser clade uncovers Candida theae as a new hybrid lineage with pathogenic potential in the Candida parapsilosis species complex.</title>
        <authorList>
            <person name="Mixao V."/>
            <person name="Del Olmo V."/>
            <person name="Hegedusova E."/>
            <person name="Saus E."/>
            <person name="Pryszcz L."/>
            <person name="Cillingova A."/>
            <person name="Nosek J."/>
            <person name="Gabaldon T."/>
        </authorList>
    </citation>
    <scope>NUCLEOTIDE SEQUENCE [LARGE SCALE GENOMIC DNA]</scope>
    <source>
        <strain evidence="1 2">CBS 12239</strain>
    </source>
</reference>
<name>A0AAD5FXE4_9ASCO</name>
<sequence length="283" mass="32865">MYSTAMNLHDLPIEILTKVLPIQTNLTRFSQGTIIKWLNLLPQRQSFEVLVQAGVGIVISKNYGTFHIEKEPGVSQLWAVGAMNITLAEKSELNKLFQDVVYLHFGSSAAKEYFGKYLIFQFQIVEDLLVKNCDLFRLMRIWSGDECIINYTRMCFFGCNSSGRHAKILYPLMLDAEHEYIEKFCYSMLKINSDTWSRTLRFCYSLLARIRSIEVIVTIKQYRRFVERMLECGSKFHLCPISLCVKITSNTTDSNNTLTNHSIDNTLPNDFPIKWITNVFWFT</sequence>
<dbReference type="GeneID" id="76151890"/>
<protein>
    <submittedName>
        <fullName evidence="1">Uncharacterized protein</fullName>
    </submittedName>
</protein>
<dbReference type="Proteomes" id="UP001204833">
    <property type="component" value="Unassembled WGS sequence"/>
</dbReference>
<accession>A0AAD5FXE4</accession>
<dbReference type="EMBL" id="JAIHNG010000133">
    <property type="protein sequence ID" value="KAI5954808.1"/>
    <property type="molecule type" value="Genomic_DNA"/>
</dbReference>
<gene>
    <name evidence="1" type="ORF">KGF57_003832</name>
</gene>
<evidence type="ECO:0000313" key="1">
    <source>
        <dbReference type="EMBL" id="KAI5954808.1"/>
    </source>
</evidence>
<evidence type="ECO:0000313" key="2">
    <source>
        <dbReference type="Proteomes" id="UP001204833"/>
    </source>
</evidence>
<keyword evidence="2" id="KW-1185">Reference proteome</keyword>
<proteinExistence type="predicted"/>
<comment type="caution">
    <text evidence="1">The sequence shown here is derived from an EMBL/GenBank/DDBJ whole genome shotgun (WGS) entry which is preliminary data.</text>
</comment>
<organism evidence="1 2">
    <name type="scientific">Candida theae</name>
    <dbReference type="NCBI Taxonomy" id="1198502"/>
    <lineage>
        <taxon>Eukaryota</taxon>
        <taxon>Fungi</taxon>
        <taxon>Dikarya</taxon>
        <taxon>Ascomycota</taxon>
        <taxon>Saccharomycotina</taxon>
        <taxon>Pichiomycetes</taxon>
        <taxon>Debaryomycetaceae</taxon>
        <taxon>Candida/Lodderomyces clade</taxon>
        <taxon>Candida</taxon>
    </lineage>
</organism>